<dbReference type="Pfam" id="PF07690">
    <property type="entry name" value="MFS_1"/>
    <property type="match status" value="1"/>
</dbReference>
<dbReference type="OrthoDB" id="9764259at2"/>
<evidence type="ECO:0000256" key="9">
    <source>
        <dbReference type="SAM" id="Phobius"/>
    </source>
</evidence>
<feature type="transmembrane region" description="Helical" evidence="9">
    <location>
        <begin position="358"/>
        <end position="375"/>
    </location>
</feature>
<evidence type="ECO:0000256" key="4">
    <source>
        <dbReference type="ARBA" id="ARBA00022448"/>
    </source>
</evidence>
<feature type="transmembrane region" description="Helical" evidence="9">
    <location>
        <begin position="76"/>
        <end position="92"/>
    </location>
</feature>
<dbReference type="Gene3D" id="1.20.1250.20">
    <property type="entry name" value="MFS general substrate transporter like domains"/>
    <property type="match status" value="1"/>
</dbReference>
<accession>A0A212TEA6</accession>
<dbReference type="RefSeq" id="WP_088812930.1">
    <property type="nucleotide sequence ID" value="NZ_FYEX01000001.1"/>
</dbReference>
<keyword evidence="6 9" id="KW-0812">Transmembrane</keyword>
<dbReference type="PANTHER" id="PTHR23517:SF2">
    <property type="entry name" value="MULTIDRUG RESISTANCE PROTEIN MDTH"/>
    <property type="match status" value="1"/>
</dbReference>
<feature type="transmembrane region" description="Helical" evidence="9">
    <location>
        <begin position="12"/>
        <end position="32"/>
    </location>
</feature>
<dbReference type="Proteomes" id="UP000197215">
    <property type="component" value="Unassembled WGS sequence"/>
</dbReference>
<feature type="transmembrane region" description="Helical" evidence="9">
    <location>
        <begin position="206"/>
        <end position="227"/>
    </location>
</feature>
<dbReference type="InterPro" id="IPR036259">
    <property type="entry name" value="MFS_trans_sf"/>
</dbReference>
<feature type="transmembrane region" description="Helical" evidence="9">
    <location>
        <begin position="44"/>
        <end position="64"/>
    </location>
</feature>
<dbReference type="CDD" id="cd17472">
    <property type="entry name" value="MFS_YajR_like"/>
    <property type="match status" value="1"/>
</dbReference>
<gene>
    <name evidence="11" type="ORF">SAMN06295916_1083</name>
</gene>
<dbReference type="SUPFAM" id="SSF103473">
    <property type="entry name" value="MFS general substrate transporter"/>
    <property type="match status" value="1"/>
</dbReference>
<evidence type="ECO:0000256" key="1">
    <source>
        <dbReference type="ARBA" id="ARBA00003279"/>
    </source>
</evidence>
<keyword evidence="12" id="KW-1185">Reference proteome</keyword>
<evidence type="ECO:0000256" key="2">
    <source>
        <dbReference type="ARBA" id="ARBA00004651"/>
    </source>
</evidence>
<dbReference type="InterPro" id="IPR011701">
    <property type="entry name" value="MFS"/>
</dbReference>
<dbReference type="InterPro" id="IPR020846">
    <property type="entry name" value="MFS_dom"/>
</dbReference>
<evidence type="ECO:0000256" key="8">
    <source>
        <dbReference type="ARBA" id="ARBA00023136"/>
    </source>
</evidence>
<comment type="function">
    <text evidence="1">Resistance to tetracycline by an active tetracycline efflux. This is an energy-dependent process that decreases the accumulation of the antibiotic in whole cells. This protein functions as a metal-tetracycline/H(+) antiporter.</text>
</comment>
<protein>
    <submittedName>
        <fullName evidence="11">Predicted arabinose efflux permease, MFS family</fullName>
    </submittedName>
</protein>
<dbReference type="PROSITE" id="PS00216">
    <property type="entry name" value="SUGAR_TRANSPORT_1"/>
    <property type="match status" value="1"/>
</dbReference>
<comment type="similarity">
    <text evidence="3">Belongs to the major facilitator superfamily. TCR/Tet family.</text>
</comment>
<proteinExistence type="inferred from homology"/>
<dbReference type="InterPro" id="IPR050171">
    <property type="entry name" value="MFS_Transporters"/>
</dbReference>
<feature type="transmembrane region" description="Helical" evidence="9">
    <location>
        <begin position="296"/>
        <end position="318"/>
    </location>
</feature>
<feature type="transmembrane region" description="Helical" evidence="9">
    <location>
        <begin position="98"/>
        <end position="120"/>
    </location>
</feature>
<dbReference type="PANTHER" id="PTHR23517">
    <property type="entry name" value="RESISTANCE PROTEIN MDTM, PUTATIVE-RELATED-RELATED"/>
    <property type="match status" value="1"/>
</dbReference>
<evidence type="ECO:0000256" key="5">
    <source>
        <dbReference type="ARBA" id="ARBA00022475"/>
    </source>
</evidence>
<name>A0A212TEA6_9BURK</name>
<dbReference type="PRINTS" id="PR01035">
    <property type="entry name" value="TCRTETA"/>
</dbReference>
<feature type="transmembrane region" description="Helical" evidence="9">
    <location>
        <begin position="242"/>
        <end position="260"/>
    </location>
</feature>
<feature type="transmembrane region" description="Helical" evidence="9">
    <location>
        <begin position="132"/>
        <end position="151"/>
    </location>
</feature>
<keyword evidence="4" id="KW-0813">Transport</keyword>
<feature type="transmembrane region" description="Helical" evidence="9">
    <location>
        <begin position="163"/>
        <end position="182"/>
    </location>
</feature>
<evidence type="ECO:0000256" key="6">
    <source>
        <dbReference type="ARBA" id="ARBA00022692"/>
    </source>
</evidence>
<dbReference type="GO" id="GO:0022857">
    <property type="term" value="F:transmembrane transporter activity"/>
    <property type="evidence" value="ECO:0007669"/>
    <property type="project" value="InterPro"/>
</dbReference>
<dbReference type="EMBL" id="FYEX01000001">
    <property type="protein sequence ID" value="SNC64398.1"/>
    <property type="molecule type" value="Genomic_DNA"/>
</dbReference>
<keyword evidence="7 9" id="KW-1133">Transmembrane helix</keyword>
<keyword evidence="5" id="KW-1003">Cell membrane</keyword>
<dbReference type="GO" id="GO:0005886">
    <property type="term" value="C:plasma membrane"/>
    <property type="evidence" value="ECO:0007669"/>
    <property type="project" value="UniProtKB-SubCell"/>
</dbReference>
<dbReference type="InterPro" id="IPR005829">
    <property type="entry name" value="Sugar_transporter_CS"/>
</dbReference>
<evidence type="ECO:0000256" key="7">
    <source>
        <dbReference type="ARBA" id="ARBA00022989"/>
    </source>
</evidence>
<reference evidence="11 12" key="1">
    <citation type="submission" date="2017-06" db="EMBL/GenBank/DDBJ databases">
        <authorList>
            <person name="Kim H.J."/>
            <person name="Triplett B.A."/>
        </authorList>
    </citation>
    <scope>NUCLEOTIDE SEQUENCE [LARGE SCALE GENOMIC DNA]</scope>
    <source>
        <strain evidence="11 12">MWH-VicM1</strain>
    </source>
</reference>
<dbReference type="InterPro" id="IPR001958">
    <property type="entry name" value="Tet-R_TetA/multi-R_MdtG-like"/>
</dbReference>
<feature type="transmembrane region" description="Helical" evidence="9">
    <location>
        <begin position="330"/>
        <end position="352"/>
    </location>
</feature>
<keyword evidence="8 9" id="KW-0472">Membrane</keyword>
<evidence type="ECO:0000313" key="11">
    <source>
        <dbReference type="EMBL" id="SNC64398.1"/>
    </source>
</evidence>
<comment type="subcellular location">
    <subcellularLocation>
        <location evidence="2">Cell membrane</location>
        <topology evidence="2">Multi-pass membrane protein</topology>
    </subcellularLocation>
</comment>
<organism evidence="11 12">
    <name type="scientific">Polynucleobacter victoriensis</name>
    <dbReference type="NCBI Taxonomy" id="2049319"/>
    <lineage>
        <taxon>Bacteria</taxon>
        <taxon>Pseudomonadati</taxon>
        <taxon>Pseudomonadota</taxon>
        <taxon>Betaproteobacteria</taxon>
        <taxon>Burkholderiales</taxon>
        <taxon>Burkholderiaceae</taxon>
        <taxon>Polynucleobacter</taxon>
    </lineage>
</organism>
<evidence type="ECO:0000259" key="10">
    <source>
        <dbReference type="PROSITE" id="PS50850"/>
    </source>
</evidence>
<feature type="domain" description="Major facilitator superfamily (MFS) profile" evidence="10">
    <location>
        <begin position="8"/>
        <end position="383"/>
    </location>
</feature>
<sequence>MEKSELRASLALAGIFALRMLGLFLILPVFSIHAKSLSGGDQALLVGLALGIYGFVQACLHIPLGMLSDKYGRRPVVVLGLALFVLGAFIAASHDDLVWITVGRAIQGAGAISAAVTAWLADLTREETRTRAMAMVGGSIALTFALSLVVASPLHESIGLDGMFNVMAFLGIGALLIALFVVPEQSKLSQTPFTAKFSEVFFNKDLLRLNVGVLVLHAAQIALFLTLPRLLARADLPLSAHWQLYLPAVLISFAFMAPIIMMSEKRKRMKPAFILGITAMLVAQLMMANFVGLPGLALAVLVYFIGFNILEAMQPSLVSRWASHAKGTALGIYNTTQSTGLFLGGLLGGWLLQNWGEASVFYACSAMIFAWLIIASSMRELPQKPIQG</sequence>
<evidence type="ECO:0000256" key="3">
    <source>
        <dbReference type="ARBA" id="ARBA00007520"/>
    </source>
</evidence>
<evidence type="ECO:0000313" key="12">
    <source>
        <dbReference type="Proteomes" id="UP000197215"/>
    </source>
</evidence>
<dbReference type="PROSITE" id="PS50850">
    <property type="entry name" value="MFS"/>
    <property type="match status" value="1"/>
</dbReference>
<dbReference type="AlphaFoldDB" id="A0A212TEA6"/>